<comment type="caution">
    <text evidence="2">The sequence shown here is derived from an EMBL/GenBank/DDBJ whole genome shotgun (WGS) entry which is preliminary data.</text>
</comment>
<dbReference type="PANTHER" id="PTHR47336">
    <property type="entry name" value="TRANSCRIPTION FACTOR HMS1-RELATED"/>
    <property type="match status" value="1"/>
</dbReference>
<dbReference type="Gene3D" id="4.10.280.10">
    <property type="entry name" value="Helix-loop-helix DNA-binding domain"/>
    <property type="match status" value="1"/>
</dbReference>
<feature type="compositionally biased region" description="Acidic residues" evidence="1">
    <location>
        <begin position="932"/>
        <end position="941"/>
    </location>
</feature>
<feature type="compositionally biased region" description="Polar residues" evidence="1">
    <location>
        <begin position="217"/>
        <end position="233"/>
    </location>
</feature>
<feature type="compositionally biased region" description="Basic residues" evidence="1">
    <location>
        <begin position="282"/>
        <end position="292"/>
    </location>
</feature>
<evidence type="ECO:0008006" key="4">
    <source>
        <dbReference type="Google" id="ProtNLM"/>
    </source>
</evidence>
<dbReference type="OrthoDB" id="2133190at2759"/>
<accession>A0A427YMZ2</accession>
<dbReference type="CDD" id="cd11395">
    <property type="entry name" value="bHLHzip_SREBP_like"/>
    <property type="match status" value="1"/>
</dbReference>
<evidence type="ECO:0000256" key="1">
    <source>
        <dbReference type="SAM" id="MobiDB-lite"/>
    </source>
</evidence>
<feature type="compositionally biased region" description="Low complexity" evidence="1">
    <location>
        <begin position="62"/>
        <end position="99"/>
    </location>
</feature>
<reference evidence="2 3" key="1">
    <citation type="submission" date="2018-11" db="EMBL/GenBank/DDBJ databases">
        <title>Genome sequence of Saitozyma podzolica DSM 27192.</title>
        <authorList>
            <person name="Aliyu H."/>
            <person name="Gorte O."/>
            <person name="Ochsenreither K."/>
        </authorList>
    </citation>
    <scope>NUCLEOTIDE SEQUENCE [LARGE SCALE GENOMIC DNA]</scope>
    <source>
        <strain evidence="2 3">DSM 27192</strain>
    </source>
</reference>
<dbReference type="InterPro" id="IPR036638">
    <property type="entry name" value="HLH_DNA-bd_sf"/>
</dbReference>
<dbReference type="AlphaFoldDB" id="A0A427YMZ2"/>
<gene>
    <name evidence="2" type="ORF">EHS25_008826</name>
</gene>
<feature type="region of interest" description="Disordered" evidence="1">
    <location>
        <begin position="411"/>
        <end position="445"/>
    </location>
</feature>
<feature type="region of interest" description="Disordered" evidence="1">
    <location>
        <begin position="1"/>
        <end position="20"/>
    </location>
</feature>
<feature type="compositionally biased region" description="Acidic residues" evidence="1">
    <location>
        <begin position="414"/>
        <end position="426"/>
    </location>
</feature>
<evidence type="ECO:0000313" key="2">
    <source>
        <dbReference type="EMBL" id="RSH92411.1"/>
    </source>
</evidence>
<organism evidence="2 3">
    <name type="scientific">Saitozyma podzolica</name>
    <dbReference type="NCBI Taxonomy" id="1890683"/>
    <lineage>
        <taxon>Eukaryota</taxon>
        <taxon>Fungi</taxon>
        <taxon>Dikarya</taxon>
        <taxon>Basidiomycota</taxon>
        <taxon>Agaricomycotina</taxon>
        <taxon>Tremellomycetes</taxon>
        <taxon>Tremellales</taxon>
        <taxon>Trimorphomycetaceae</taxon>
        <taxon>Saitozyma</taxon>
    </lineage>
</organism>
<sequence length="941" mass="100855">MSSATLNPMDESDVFAFDDPTVSPTSAMFPPSLFNSGSDFLDVPSDRHLSLFGAEGFNMGEPSSSRLPSLSPSSYSAPSLQLGPGSSSHSPHSSASPRSTYSTAVTDDFLFSNSFSSSELDSFLFPGGEFQLSKPSNGLFLPSQVSAPSDALNVPFTQDDTVDMLNMFNASPLVPQAGPITSGTTNMASIQPPSYNQPLQSLASQWFAQPGLPVTEPQWTENRPSLPQLQSTTPPHPAPSFPVRRPAPNKPIAQARPSIGRQASAEKSSDSAGSPDANSGGKHNKTERRYRQKVQAAQAELRDSVPALRVMYGTSTEEQKATTDFRAADGTVDGLGEISRPNASAKATIFVGAKLYIELLQRRTASLQRKVAELEQWRSAVGGRDDLAQWQADFDAREAQIQAQLEALIKSQEIDDEDDDDDEDDAEASKKRRRPAPKGRSKKLKSEDLGGVRVFAAFAMSFSLVPSASTLLKHAPASSDMTPGHVLSGKLTPTEIIAHIPLIAAEHVSRLLGKGFPSVLVPHPHTIVDWSWRLLVTLVLVVLLGPFVRRWSRRDEDTGAGDVVEVAKDTVKLASRRWVRPQDVDESSWLYLAASVIGQATTVTPLTRWHIAVHLHRTSRDAYSLALLALLRVHVPLHPSPESLWSEARSKLDANAPSALATVLALPFDEAVRSLELLPTTAGPISAIAEQVALVHLNDLYIRLFIHLVDTTAPPNVSPSIKALHSNVEGGNLGATLTASAFDKEIRSVVEGVTKGSTAHALGLVLIGLWGVFTGPAPAAQAALASALAGEEVKGAGSALASVSAMLELLYPGSSLGTSVADPSLPRNALAIDKLALVCIDYIRLLSSALVLNQQSSRLQRLEASQTVQKATSHLRLILNQADFTGIEGEDEDEDFEEEARSFEDAKERLVEVLSAIGRRAAGRASGRDEDSGLEGDVDEL</sequence>
<feature type="compositionally biased region" description="Basic residues" evidence="1">
    <location>
        <begin position="430"/>
        <end position="443"/>
    </location>
</feature>
<feature type="region of interest" description="Disordered" evidence="1">
    <location>
        <begin position="213"/>
        <end position="299"/>
    </location>
</feature>
<keyword evidence="3" id="KW-1185">Reference proteome</keyword>
<feature type="region of interest" description="Disordered" evidence="1">
    <location>
        <begin position="61"/>
        <end position="99"/>
    </location>
</feature>
<feature type="region of interest" description="Disordered" evidence="1">
    <location>
        <begin position="921"/>
        <end position="941"/>
    </location>
</feature>
<evidence type="ECO:0000313" key="3">
    <source>
        <dbReference type="Proteomes" id="UP000279259"/>
    </source>
</evidence>
<dbReference type="PANTHER" id="PTHR47336:SF2">
    <property type="entry name" value="TRANSCRIPTION FACTOR HMS1-RELATED"/>
    <property type="match status" value="1"/>
</dbReference>
<protein>
    <recommendedName>
        <fullName evidence="4">BHLH domain-containing protein</fullName>
    </recommendedName>
</protein>
<dbReference type="Proteomes" id="UP000279259">
    <property type="component" value="Unassembled WGS sequence"/>
</dbReference>
<dbReference type="InterPro" id="IPR052099">
    <property type="entry name" value="Regulatory_TF_Diverse"/>
</dbReference>
<dbReference type="GO" id="GO:0046983">
    <property type="term" value="F:protein dimerization activity"/>
    <property type="evidence" value="ECO:0007669"/>
    <property type="project" value="InterPro"/>
</dbReference>
<dbReference type="SUPFAM" id="SSF47459">
    <property type="entry name" value="HLH, helix-loop-helix DNA-binding domain"/>
    <property type="match status" value="1"/>
</dbReference>
<dbReference type="STRING" id="1890683.A0A427YMZ2"/>
<proteinExistence type="predicted"/>
<name>A0A427YMZ2_9TREE</name>
<dbReference type="EMBL" id="RSCD01000006">
    <property type="protein sequence ID" value="RSH92411.1"/>
    <property type="molecule type" value="Genomic_DNA"/>
</dbReference>